<dbReference type="InterPro" id="IPR002054">
    <property type="entry name" value="DNA-dir_DNA_pol_X"/>
</dbReference>
<organism evidence="4 5">
    <name type="scientific">Coilia grayii</name>
    <name type="common">Gray's grenadier anchovy</name>
    <dbReference type="NCBI Taxonomy" id="363190"/>
    <lineage>
        <taxon>Eukaryota</taxon>
        <taxon>Metazoa</taxon>
        <taxon>Chordata</taxon>
        <taxon>Craniata</taxon>
        <taxon>Vertebrata</taxon>
        <taxon>Euteleostomi</taxon>
        <taxon>Actinopterygii</taxon>
        <taxon>Neopterygii</taxon>
        <taxon>Teleostei</taxon>
        <taxon>Clupei</taxon>
        <taxon>Clupeiformes</taxon>
        <taxon>Clupeoidei</taxon>
        <taxon>Engraulidae</taxon>
        <taxon>Coilinae</taxon>
        <taxon>Coilia</taxon>
    </lineage>
</organism>
<dbReference type="Gene3D" id="3.30.210.10">
    <property type="entry name" value="DNA polymerase, thumb domain"/>
    <property type="match status" value="1"/>
</dbReference>
<evidence type="ECO:0000313" key="4">
    <source>
        <dbReference type="EMBL" id="KAL2083136.1"/>
    </source>
</evidence>
<protein>
    <recommendedName>
        <fullName evidence="3">DNA-directed DNA polymerase X domain-containing protein</fullName>
    </recommendedName>
</protein>
<name>A0ABD1JAP8_9TELE</name>
<gene>
    <name evidence="4" type="ORF">ACEWY4_020909</name>
</gene>
<dbReference type="AlphaFoldDB" id="A0ABD1JAP8"/>
<reference evidence="4 5" key="1">
    <citation type="submission" date="2024-09" db="EMBL/GenBank/DDBJ databases">
        <title>A chromosome-level genome assembly of Gray's grenadier anchovy, Coilia grayii.</title>
        <authorList>
            <person name="Fu Z."/>
        </authorList>
    </citation>
    <scope>NUCLEOTIDE SEQUENCE [LARGE SCALE GENOMIC DNA]</scope>
    <source>
        <strain evidence="4">G4</strain>
        <tissue evidence="4">Muscle</tissue>
    </source>
</reference>
<dbReference type="InterPro" id="IPR029398">
    <property type="entry name" value="PolB_thumb"/>
</dbReference>
<dbReference type="GO" id="GO:0016779">
    <property type="term" value="F:nucleotidyltransferase activity"/>
    <property type="evidence" value="ECO:0007669"/>
    <property type="project" value="UniProtKB-KW"/>
</dbReference>
<keyword evidence="2" id="KW-0548">Nucleotidyltransferase</keyword>
<dbReference type="SMART" id="SM00483">
    <property type="entry name" value="POLXc"/>
    <property type="match status" value="1"/>
</dbReference>
<dbReference type="PRINTS" id="PR00871">
    <property type="entry name" value="DNAPOLXTDT"/>
</dbReference>
<dbReference type="EMBL" id="JBHFQA010000018">
    <property type="protein sequence ID" value="KAL2083136.1"/>
    <property type="molecule type" value="Genomic_DNA"/>
</dbReference>
<keyword evidence="5" id="KW-1185">Reference proteome</keyword>
<evidence type="ECO:0000313" key="5">
    <source>
        <dbReference type="Proteomes" id="UP001591681"/>
    </source>
</evidence>
<keyword evidence="1" id="KW-0808">Transferase</keyword>
<dbReference type="Proteomes" id="UP001591681">
    <property type="component" value="Unassembled WGS sequence"/>
</dbReference>
<dbReference type="InterPro" id="IPR001726">
    <property type="entry name" value="TdT/Mu"/>
</dbReference>
<dbReference type="Gene3D" id="3.30.460.10">
    <property type="entry name" value="Beta Polymerase, domain 2"/>
    <property type="match status" value="1"/>
</dbReference>
<sequence length="219" mass="24836">MGYTRALWSLVCRGKEFGHDVDYILTTPDTGNEEGLLLRVIDRLNYQGILLYTEYQESTYDKSRLPCRRFEAMDHFPKCFLIIKLHAEAVPEGALSCDPGDRRGWRAVRLDLVAPPADRFAFALLGWTGSTQFERDLRRFARLERGMLLDNHALYDKSKIYMPQPPTVSHNTAIHPSASPVRWQPVTGPGLLYRALGPHAGIRPESRRVLSGSGKDLQL</sequence>
<dbReference type="PANTHER" id="PTHR11276:SF21">
    <property type="entry name" value="DNA NUCLEOTIDYLEXOTRANSFERASE"/>
    <property type="match status" value="1"/>
</dbReference>
<dbReference type="InterPro" id="IPR022312">
    <property type="entry name" value="DNA_pol_X"/>
</dbReference>
<proteinExistence type="predicted"/>
<feature type="domain" description="DNA-directed DNA polymerase X" evidence="3">
    <location>
        <begin position="1"/>
        <end position="208"/>
    </location>
</feature>
<evidence type="ECO:0000259" key="3">
    <source>
        <dbReference type="SMART" id="SM00483"/>
    </source>
</evidence>
<accession>A0ABD1JAP8</accession>
<comment type="caution">
    <text evidence="4">The sequence shown here is derived from an EMBL/GenBank/DDBJ whole genome shotgun (WGS) entry which is preliminary data.</text>
</comment>
<evidence type="ECO:0000256" key="1">
    <source>
        <dbReference type="ARBA" id="ARBA00022679"/>
    </source>
</evidence>
<evidence type="ECO:0000256" key="2">
    <source>
        <dbReference type="ARBA" id="ARBA00022695"/>
    </source>
</evidence>
<dbReference type="InterPro" id="IPR037160">
    <property type="entry name" value="DNA_Pol_thumb_sf"/>
</dbReference>
<dbReference type="Pfam" id="PF14791">
    <property type="entry name" value="DNA_pol_B_thumb"/>
    <property type="match status" value="1"/>
</dbReference>
<dbReference type="SUPFAM" id="SSF81301">
    <property type="entry name" value="Nucleotidyltransferase"/>
    <property type="match status" value="1"/>
</dbReference>
<dbReference type="InterPro" id="IPR043519">
    <property type="entry name" value="NT_sf"/>
</dbReference>
<dbReference type="PANTHER" id="PTHR11276">
    <property type="entry name" value="DNA POLYMERASE TYPE-X FAMILY MEMBER"/>
    <property type="match status" value="1"/>
</dbReference>
<dbReference type="PRINTS" id="PR00869">
    <property type="entry name" value="DNAPOLX"/>
</dbReference>